<dbReference type="NCBIfam" id="TIGR00836">
    <property type="entry name" value="amt"/>
    <property type="match status" value="1"/>
</dbReference>
<comment type="similarity">
    <text evidence="2 8">Belongs to the ammonia transporter channel (TC 1.A.11.2) family.</text>
</comment>
<dbReference type="SUPFAM" id="SSF111352">
    <property type="entry name" value="Ammonium transporter"/>
    <property type="match status" value="1"/>
</dbReference>
<evidence type="ECO:0000259" key="9">
    <source>
        <dbReference type="Pfam" id="PF00909"/>
    </source>
</evidence>
<feature type="transmembrane region" description="Helical" evidence="8">
    <location>
        <begin position="185"/>
        <end position="208"/>
    </location>
</feature>
<comment type="subcellular location">
    <subcellularLocation>
        <location evidence="8">Cell membrane</location>
        <topology evidence="8">Multi-pass membrane protein</topology>
    </subcellularLocation>
    <subcellularLocation>
        <location evidence="1">Membrane</location>
        <topology evidence="1">Multi-pass membrane protein</topology>
    </subcellularLocation>
</comment>
<dbReference type="InterPro" id="IPR024041">
    <property type="entry name" value="NH4_transpt_AmtB-like_dom"/>
</dbReference>
<reference evidence="11" key="1">
    <citation type="journal article" date="2023" name="Commun. Biol.">
        <title>Genome analysis of Parmales, the sister group of diatoms, reveals the evolutionary specialization of diatoms from phago-mixotrophs to photoautotrophs.</title>
        <authorList>
            <person name="Ban H."/>
            <person name="Sato S."/>
            <person name="Yoshikawa S."/>
            <person name="Yamada K."/>
            <person name="Nakamura Y."/>
            <person name="Ichinomiya M."/>
            <person name="Sato N."/>
            <person name="Blanc-Mathieu R."/>
            <person name="Endo H."/>
            <person name="Kuwata A."/>
            <person name="Ogata H."/>
        </authorList>
    </citation>
    <scope>NUCLEOTIDE SEQUENCE [LARGE SCALE GENOMIC DNA]</scope>
    <source>
        <strain evidence="11">NIES 3701</strain>
    </source>
</reference>
<keyword evidence="3 8" id="KW-0813">Transport</keyword>
<dbReference type="GO" id="GO:0008519">
    <property type="term" value="F:ammonium channel activity"/>
    <property type="evidence" value="ECO:0007669"/>
    <property type="project" value="InterPro"/>
</dbReference>
<dbReference type="Gene3D" id="1.10.3430.10">
    <property type="entry name" value="Ammonium transporter AmtB like domains"/>
    <property type="match status" value="1"/>
</dbReference>
<evidence type="ECO:0000256" key="7">
    <source>
        <dbReference type="ARBA" id="ARBA00023177"/>
    </source>
</evidence>
<evidence type="ECO:0000256" key="8">
    <source>
        <dbReference type="RuleBase" id="RU362002"/>
    </source>
</evidence>
<dbReference type="InterPro" id="IPR018047">
    <property type="entry name" value="Ammonium_transpt_CS"/>
</dbReference>
<feature type="transmembrane region" description="Helical" evidence="8">
    <location>
        <begin position="143"/>
        <end position="165"/>
    </location>
</feature>
<dbReference type="GO" id="GO:0005886">
    <property type="term" value="C:plasma membrane"/>
    <property type="evidence" value="ECO:0007669"/>
    <property type="project" value="UniProtKB-SubCell"/>
</dbReference>
<dbReference type="FunFam" id="1.10.3430.10:FF:000016">
    <property type="entry name" value="Ammonium transporter"/>
    <property type="match status" value="1"/>
</dbReference>
<gene>
    <name evidence="10" type="ORF">TrST_g7021</name>
</gene>
<keyword evidence="5 8" id="KW-1133">Transmembrane helix</keyword>
<organism evidence="10 11">
    <name type="scientific">Triparma strigata</name>
    <dbReference type="NCBI Taxonomy" id="1606541"/>
    <lineage>
        <taxon>Eukaryota</taxon>
        <taxon>Sar</taxon>
        <taxon>Stramenopiles</taxon>
        <taxon>Ochrophyta</taxon>
        <taxon>Bolidophyceae</taxon>
        <taxon>Parmales</taxon>
        <taxon>Triparmaceae</taxon>
        <taxon>Triparma</taxon>
    </lineage>
</organism>
<evidence type="ECO:0000256" key="2">
    <source>
        <dbReference type="ARBA" id="ARBA00005887"/>
    </source>
</evidence>
<dbReference type="AlphaFoldDB" id="A0A9W7AMB9"/>
<keyword evidence="7 8" id="KW-0924">Ammonia transport</keyword>
<evidence type="ECO:0000256" key="5">
    <source>
        <dbReference type="ARBA" id="ARBA00022989"/>
    </source>
</evidence>
<evidence type="ECO:0000313" key="10">
    <source>
        <dbReference type="EMBL" id="GMH73171.1"/>
    </source>
</evidence>
<evidence type="ECO:0000256" key="1">
    <source>
        <dbReference type="ARBA" id="ARBA00004141"/>
    </source>
</evidence>
<feature type="transmembrane region" description="Helical" evidence="8">
    <location>
        <begin position="401"/>
        <end position="426"/>
    </location>
</feature>
<dbReference type="Pfam" id="PF00909">
    <property type="entry name" value="Ammonium_transp"/>
    <property type="match status" value="1"/>
</dbReference>
<dbReference type="Proteomes" id="UP001165085">
    <property type="component" value="Unassembled WGS sequence"/>
</dbReference>
<dbReference type="EMBL" id="BRXY01000165">
    <property type="protein sequence ID" value="GMH73171.1"/>
    <property type="molecule type" value="Genomic_DNA"/>
</dbReference>
<proteinExistence type="inferred from homology"/>
<accession>A0A9W7AMB9</accession>
<protein>
    <recommendedName>
        <fullName evidence="8">Ammonium transporter</fullName>
    </recommendedName>
</protein>
<dbReference type="OrthoDB" id="534912at2759"/>
<feature type="transmembrane region" description="Helical" evidence="8">
    <location>
        <begin position="271"/>
        <end position="293"/>
    </location>
</feature>
<dbReference type="InterPro" id="IPR001905">
    <property type="entry name" value="Ammonium_transpt"/>
</dbReference>
<evidence type="ECO:0000313" key="11">
    <source>
        <dbReference type="Proteomes" id="UP001165085"/>
    </source>
</evidence>
<feature type="transmembrane region" description="Helical" evidence="8">
    <location>
        <begin position="117"/>
        <end position="136"/>
    </location>
</feature>
<feature type="domain" description="Ammonium transporter AmtB-like" evidence="9">
    <location>
        <begin position="37"/>
        <end position="453"/>
    </location>
</feature>
<dbReference type="PANTHER" id="PTHR11730">
    <property type="entry name" value="AMMONIUM TRANSPORTER"/>
    <property type="match status" value="1"/>
</dbReference>
<feature type="transmembrane region" description="Helical" evidence="8">
    <location>
        <begin position="305"/>
        <end position="325"/>
    </location>
</feature>
<evidence type="ECO:0000256" key="6">
    <source>
        <dbReference type="ARBA" id="ARBA00023136"/>
    </source>
</evidence>
<dbReference type="InterPro" id="IPR029020">
    <property type="entry name" value="Ammonium/urea_transptr"/>
</dbReference>
<feature type="transmembrane region" description="Helical" evidence="8">
    <location>
        <begin position="331"/>
        <end position="348"/>
    </location>
</feature>
<keyword evidence="11" id="KW-1185">Reference proteome</keyword>
<sequence length="478" mass="50335">MSTCSVADNSGDTAAAIDCLIAQQAKDHASLDTFYHIFAAALVFFMQAGFAMLCAGSVRAKNAKNIMLKNLLDACGAALGFYALGWGFAYGGQDADKTTFIGDYDFFLHANVDGHHAFFFQFAFAATAATIVAGTIAERCSMVAYLCYSTILTAFTYPIVAHAIWSKSGFLSAFNNDPLFGSGVVDFAGSGVVHLTGGVSALLAALVLGPRMGRFYDDKGEVLNPPKEMPGHSTALQMLGTFILWTGWYGFNPGSTLGISYDGAAEVASLSAVTTTIAAASGCVTAMATRYFASDPLARQYDLTAAMNGALGGLVGITAGCSVVQPWAAVPIGAIAGLVYLGASNLLIKLRIDDTVDAVPVHMANGIWGLIAVGLFCDPELKNAAYGSKHGGLFYGEGTLLGAECVCILFIVGWVTVVMGPFFMMLRKLGWFRVSIEDELVGLDVSKHGGSAYELAENKDSQKQAYSDFIKNADDNAL</sequence>
<dbReference type="PROSITE" id="PS01219">
    <property type="entry name" value="AMMONIUM_TRANSP"/>
    <property type="match status" value="1"/>
</dbReference>
<keyword evidence="4 8" id="KW-0812">Transmembrane</keyword>
<comment type="caution">
    <text evidence="10">The sequence shown here is derived from an EMBL/GenBank/DDBJ whole genome shotgun (WGS) entry which is preliminary data.</text>
</comment>
<feature type="transmembrane region" description="Helical" evidence="8">
    <location>
        <begin position="70"/>
        <end position="89"/>
    </location>
</feature>
<keyword evidence="6 8" id="KW-0472">Membrane</keyword>
<feature type="transmembrane region" description="Helical" evidence="8">
    <location>
        <begin position="34"/>
        <end position="58"/>
    </location>
</feature>
<dbReference type="GO" id="GO:0097272">
    <property type="term" value="P:ammonium homeostasis"/>
    <property type="evidence" value="ECO:0007669"/>
    <property type="project" value="TreeGrafter"/>
</dbReference>
<evidence type="ECO:0000256" key="3">
    <source>
        <dbReference type="ARBA" id="ARBA00022448"/>
    </source>
</evidence>
<feature type="transmembrane region" description="Helical" evidence="8">
    <location>
        <begin position="360"/>
        <end position="381"/>
    </location>
</feature>
<dbReference type="PANTHER" id="PTHR11730:SF6">
    <property type="entry name" value="AMMONIUM TRANSPORTER"/>
    <property type="match status" value="1"/>
</dbReference>
<name>A0A9W7AMB9_9STRA</name>
<evidence type="ECO:0000256" key="4">
    <source>
        <dbReference type="ARBA" id="ARBA00022692"/>
    </source>
</evidence>